<feature type="transmembrane region" description="Helical" evidence="1">
    <location>
        <begin position="184"/>
        <end position="206"/>
    </location>
</feature>
<dbReference type="PANTHER" id="PTHR37314">
    <property type="entry name" value="SLR0142 PROTEIN"/>
    <property type="match status" value="1"/>
</dbReference>
<dbReference type="Pfam" id="PF06912">
    <property type="entry name" value="DUF1275"/>
    <property type="match status" value="1"/>
</dbReference>
<feature type="transmembrane region" description="Helical" evidence="1">
    <location>
        <begin position="95"/>
        <end position="113"/>
    </location>
</feature>
<name>A0ABR7WP61_9SPHI</name>
<feature type="transmembrane region" description="Helical" evidence="1">
    <location>
        <begin position="212"/>
        <end position="233"/>
    </location>
</feature>
<feature type="transmembrane region" description="Helical" evidence="1">
    <location>
        <begin position="21"/>
        <end position="42"/>
    </location>
</feature>
<keyword evidence="1" id="KW-0812">Transmembrane</keyword>
<keyword evidence="1" id="KW-1133">Transmembrane helix</keyword>
<proteinExistence type="predicted"/>
<dbReference type="RefSeq" id="WP_191188774.1">
    <property type="nucleotide sequence ID" value="NZ_JACWMY010000004.1"/>
</dbReference>
<organism evidence="2 3">
    <name type="scientific">Mucilaginibacter pankratovii</name>
    <dbReference type="NCBI Taxonomy" id="2772110"/>
    <lineage>
        <taxon>Bacteria</taxon>
        <taxon>Pseudomonadati</taxon>
        <taxon>Bacteroidota</taxon>
        <taxon>Sphingobacteriia</taxon>
        <taxon>Sphingobacteriales</taxon>
        <taxon>Sphingobacteriaceae</taxon>
        <taxon>Mucilaginibacter</taxon>
    </lineage>
</organism>
<keyword evidence="3" id="KW-1185">Reference proteome</keyword>
<reference evidence="2 3" key="1">
    <citation type="submission" date="2020-09" db="EMBL/GenBank/DDBJ databases">
        <title>Novel species of Mucilaginibacter isolated from a glacier on the Tibetan Plateau.</title>
        <authorList>
            <person name="Liu Q."/>
            <person name="Xin Y.-H."/>
        </authorList>
    </citation>
    <scope>NUCLEOTIDE SEQUENCE [LARGE SCALE GENOMIC DNA]</scope>
    <source>
        <strain evidence="2 3">ZT4R22</strain>
    </source>
</reference>
<keyword evidence="1" id="KW-0472">Membrane</keyword>
<evidence type="ECO:0000313" key="3">
    <source>
        <dbReference type="Proteomes" id="UP000606600"/>
    </source>
</evidence>
<feature type="transmembrane region" description="Helical" evidence="1">
    <location>
        <begin position="62"/>
        <end position="83"/>
    </location>
</feature>
<gene>
    <name evidence="2" type="ORF">IDJ77_09870</name>
</gene>
<dbReference type="Proteomes" id="UP000606600">
    <property type="component" value="Unassembled WGS sequence"/>
</dbReference>
<accession>A0ABR7WP61</accession>
<evidence type="ECO:0000256" key="1">
    <source>
        <dbReference type="SAM" id="Phobius"/>
    </source>
</evidence>
<protein>
    <submittedName>
        <fullName evidence="2">DUF1275 domain-containing protein</fullName>
    </submittedName>
</protein>
<comment type="caution">
    <text evidence="2">The sequence shown here is derived from an EMBL/GenBank/DDBJ whole genome shotgun (WGS) entry which is preliminary data.</text>
</comment>
<evidence type="ECO:0000313" key="2">
    <source>
        <dbReference type="EMBL" id="MBD1364115.1"/>
    </source>
</evidence>
<feature type="transmembrane region" description="Helical" evidence="1">
    <location>
        <begin position="125"/>
        <end position="142"/>
    </location>
</feature>
<dbReference type="PANTHER" id="PTHR37314:SF4">
    <property type="entry name" value="UPF0700 TRANSMEMBRANE PROTEIN YOAK"/>
    <property type="match status" value="1"/>
</dbReference>
<dbReference type="InterPro" id="IPR010699">
    <property type="entry name" value="DUF1275"/>
</dbReference>
<dbReference type="EMBL" id="JACWMY010000004">
    <property type="protein sequence ID" value="MBD1364115.1"/>
    <property type="molecule type" value="Genomic_DNA"/>
</dbReference>
<sequence length="251" mass="28559">MLRQPQKKRSLKQNLMLASSTAFVAGIIDVVGLLAFLAFTSNVTGHVANLAKNILQQDIRDILIFGFWLLMFMLGSFVSSFVVRSLKHISTYRAHSVPIIIEIIVLLFVALYGNNFYNETQNERRIVIAALLFAMGLQNGLVSNISGGLIKSTHLTGLFTDLGGELADWIHPRTEDTQIVKNKIYVRVTILTFFIFGGLVGGYFFNLYEFKVLYFVPVILLTILYYDMLPVLYHKIYQLFYPTKRKLSKTE</sequence>